<keyword evidence="2 3" id="KW-0732">Signal</keyword>
<dbReference type="Gene3D" id="3.40.190.10">
    <property type="entry name" value="Periplasmic binding protein-like II"/>
    <property type="match status" value="2"/>
</dbReference>
<gene>
    <name evidence="4" type="primary">phnD_1</name>
    <name evidence="4" type="ORF">PRI8871_00003</name>
</gene>
<dbReference type="AlphaFoldDB" id="A0A2R8AMZ0"/>
<evidence type="ECO:0000256" key="2">
    <source>
        <dbReference type="ARBA" id="ARBA00022729"/>
    </source>
</evidence>
<dbReference type="GO" id="GO:0015716">
    <property type="term" value="P:organic phosphonate transport"/>
    <property type="evidence" value="ECO:0007669"/>
    <property type="project" value="InterPro"/>
</dbReference>
<dbReference type="CDD" id="cd01071">
    <property type="entry name" value="PBP2_PhnD_like"/>
    <property type="match status" value="1"/>
</dbReference>
<evidence type="ECO:0000256" key="1">
    <source>
        <dbReference type="ARBA" id="ARBA00007162"/>
    </source>
</evidence>
<dbReference type="GO" id="GO:0055085">
    <property type="term" value="P:transmembrane transport"/>
    <property type="evidence" value="ECO:0007669"/>
    <property type="project" value="InterPro"/>
</dbReference>
<evidence type="ECO:0000313" key="5">
    <source>
        <dbReference type="Proteomes" id="UP000244904"/>
    </source>
</evidence>
<dbReference type="PANTHER" id="PTHR35841">
    <property type="entry name" value="PHOSPHONATES-BINDING PERIPLASMIC PROTEIN"/>
    <property type="match status" value="1"/>
</dbReference>
<dbReference type="InterPro" id="IPR005770">
    <property type="entry name" value="PhnD"/>
</dbReference>
<dbReference type="OrthoDB" id="9802896at2"/>
<name>A0A2R8AMZ0_9RHOB</name>
<dbReference type="Proteomes" id="UP000244904">
    <property type="component" value="Unassembled WGS sequence"/>
</dbReference>
<evidence type="ECO:0000256" key="3">
    <source>
        <dbReference type="SAM" id="SignalP"/>
    </source>
</evidence>
<dbReference type="Pfam" id="PF12974">
    <property type="entry name" value="Phosphonate-bd"/>
    <property type="match status" value="1"/>
</dbReference>
<sequence length="303" mass="31941">MKKLIAAALATTALAAPAFADSHGITEFNIGLLGGENAQDRLNSNECLRAYAEEALGVPVKLFAPADYNGVIQGLLGGTLQMSWLGASSYAATYLADPEAVEPVLVKINLDGSYGYHSIGFARKDSGITSLDDMAGKTFGFGDPNSTSGYLIPSIEIPMYKDGITMESGQYFGEVKFTGGHEQTIVAVNNGDIDGGVTWADGQGAWEDGYNSGALRKAVDAGLIDMNDLVEIWRSKPIPEGPVVLAKSLPQDVKDKMTALVDGLYEADPDCAYGVAAGDSLGFDPITHDAYVSIIEARKAKSN</sequence>
<dbReference type="PANTHER" id="PTHR35841:SF1">
    <property type="entry name" value="PHOSPHONATES-BINDING PERIPLASMIC PROTEIN"/>
    <property type="match status" value="1"/>
</dbReference>
<organism evidence="4 5">
    <name type="scientific">Pseudoprimorskyibacter insulae</name>
    <dbReference type="NCBI Taxonomy" id="1695997"/>
    <lineage>
        <taxon>Bacteria</taxon>
        <taxon>Pseudomonadati</taxon>
        <taxon>Pseudomonadota</taxon>
        <taxon>Alphaproteobacteria</taxon>
        <taxon>Rhodobacterales</taxon>
        <taxon>Paracoccaceae</taxon>
        <taxon>Pseudoprimorskyibacter</taxon>
    </lineage>
</organism>
<comment type="similarity">
    <text evidence="1">Belongs to the phosphate/phosphite/phosphonate binding protein family.</text>
</comment>
<evidence type="ECO:0000313" key="4">
    <source>
        <dbReference type="EMBL" id="SPF77422.1"/>
    </source>
</evidence>
<dbReference type="NCBIfam" id="TIGR01098">
    <property type="entry name" value="3A0109s03R"/>
    <property type="match status" value="1"/>
</dbReference>
<dbReference type="RefSeq" id="WP_108884142.1">
    <property type="nucleotide sequence ID" value="NZ_OMOJ01000001.1"/>
</dbReference>
<accession>A0A2R8AMZ0</accession>
<dbReference type="NCBIfam" id="TIGR03431">
    <property type="entry name" value="PhnD"/>
    <property type="match status" value="1"/>
</dbReference>
<reference evidence="5" key="1">
    <citation type="submission" date="2018-03" db="EMBL/GenBank/DDBJ databases">
        <authorList>
            <person name="Rodrigo-Torres L."/>
            <person name="Arahal R. D."/>
            <person name="Lucena T."/>
        </authorList>
    </citation>
    <scope>NUCLEOTIDE SEQUENCE [LARGE SCALE GENOMIC DNA]</scope>
    <source>
        <strain evidence="5">CECT 8871</strain>
    </source>
</reference>
<dbReference type="SUPFAM" id="SSF53850">
    <property type="entry name" value="Periplasmic binding protein-like II"/>
    <property type="match status" value="1"/>
</dbReference>
<dbReference type="InterPro" id="IPR017797">
    <property type="entry name" value="Phosphnate-bd"/>
</dbReference>
<protein>
    <submittedName>
        <fullName evidence="4">Phosphate-import protein PhnD</fullName>
    </submittedName>
</protein>
<dbReference type="EMBL" id="OMOJ01000001">
    <property type="protein sequence ID" value="SPF77422.1"/>
    <property type="molecule type" value="Genomic_DNA"/>
</dbReference>
<feature type="chain" id="PRO_5015324834" evidence="3">
    <location>
        <begin position="21"/>
        <end position="303"/>
    </location>
</feature>
<keyword evidence="5" id="KW-1185">Reference proteome</keyword>
<proteinExistence type="inferred from homology"/>
<feature type="signal peptide" evidence="3">
    <location>
        <begin position="1"/>
        <end position="20"/>
    </location>
</feature>
<dbReference type="GO" id="GO:0043190">
    <property type="term" value="C:ATP-binding cassette (ABC) transporter complex"/>
    <property type="evidence" value="ECO:0007669"/>
    <property type="project" value="InterPro"/>
</dbReference>